<dbReference type="InterPro" id="IPR011008">
    <property type="entry name" value="Dimeric_a/b-barrel"/>
</dbReference>
<comment type="caution">
    <text evidence="3">The sequence shown here is derived from an EMBL/GenBank/DDBJ whole genome shotgun (WGS) entry which is preliminary data.</text>
</comment>
<dbReference type="SUPFAM" id="SSF54909">
    <property type="entry name" value="Dimeric alpha+beta barrel"/>
    <property type="match status" value="1"/>
</dbReference>
<reference evidence="4" key="1">
    <citation type="journal article" date="2019" name="Int. J. Syst. Evol. Microbiol.">
        <title>The Global Catalogue of Microorganisms (GCM) 10K type strain sequencing project: providing services to taxonomists for standard genome sequencing and annotation.</title>
        <authorList>
            <consortium name="The Broad Institute Genomics Platform"/>
            <consortium name="The Broad Institute Genome Sequencing Center for Infectious Disease"/>
            <person name="Wu L."/>
            <person name="Ma J."/>
        </authorList>
    </citation>
    <scope>NUCLEOTIDE SEQUENCE [LARGE SCALE GENOMIC DNA]</scope>
    <source>
        <strain evidence="4">JCM 3369</strain>
    </source>
</reference>
<dbReference type="Gene3D" id="3.30.70.1060">
    <property type="entry name" value="Dimeric alpha+beta barrel"/>
    <property type="match status" value="1"/>
</dbReference>
<dbReference type="RefSeq" id="WP_122824285.1">
    <property type="nucleotide sequence ID" value="NZ_CP033325.1"/>
</dbReference>
<protein>
    <submittedName>
        <fullName evidence="3">YciI family protein</fullName>
    </submittedName>
</protein>
<feature type="domain" description="YCII-related" evidence="2">
    <location>
        <begin position="22"/>
        <end position="100"/>
    </location>
</feature>
<dbReference type="PANTHER" id="PTHR35174:SF3">
    <property type="entry name" value="BLL7171 PROTEIN"/>
    <property type="match status" value="1"/>
</dbReference>
<keyword evidence="4" id="KW-1185">Reference proteome</keyword>
<organism evidence="3 4">
    <name type="scientific">Georgenia faecalis</name>
    <dbReference type="NCBI Taxonomy" id="2483799"/>
    <lineage>
        <taxon>Bacteria</taxon>
        <taxon>Bacillati</taxon>
        <taxon>Actinomycetota</taxon>
        <taxon>Actinomycetes</taxon>
        <taxon>Micrococcales</taxon>
        <taxon>Bogoriellaceae</taxon>
        <taxon>Georgenia</taxon>
    </lineage>
</organism>
<dbReference type="EMBL" id="JBHSGF010000007">
    <property type="protein sequence ID" value="MFC4555805.1"/>
    <property type="molecule type" value="Genomic_DNA"/>
</dbReference>
<evidence type="ECO:0000259" key="2">
    <source>
        <dbReference type="Pfam" id="PF03795"/>
    </source>
</evidence>
<dbReference type="InterPro" id="IPR005545">
    <property type="entry name" value="YCII"/>
</dbReference>
<evidence type="ECO:0000313" key="3">
    <source>
        <dbReference type="EMBL" id="MFC4555805.1"/>
    </source>
</evidence>
<dbReference type="PANTHER" id="PTHR35174">
    <property type="entry name" value="BLL7171 PROTEIN-RELATED"/>
    <property type="match status" value="1"/>
</dbReference>
<accession>A0ABV9DAK2</accession>
<gene>
    <name evidence="3" type="ORF">ACFO3F_11155</name>
</gene>
<dbReference type="Pfam" id="PF03795">
    <property type="entry name" value="YCII"/>
    <property type="match status" value="1"/>
</dbReference>
<comment type="similarity">
    <text evidence="1">Belongs to the YciI family.</text>
</comment>
<proteinExistence type="inferred from homology"/>
<dbReference type="Proteomes" id="UP001595955">
    <property type="component" value="Unassembled WGS sequence"/>
</dbReference>
<evidence type="ECO:0000313" key="4">
    <source>
        <dbReference type="Proteomes" id="UP001595955"/>
    </source>
</evidence>
<name>A0ABV9DAK2_9MICO</name>
<sequence>MAHYLLSVIEPVGPTPPAEFLEPIMARIGEVNAEIRAAGAWVYAGGLHGGETATMVLARDGDVVTTDGPFAEGKEHLGGISIVDAPDLDAALGWARKLVDASGLSIEVRPFRYSET</sequence>
<evidence type="ECO:0000256" key="1">
    <source>
        <dbReference type="ARBA" id="ARBA00007689"/>
    </source>
</evidence>